<evidence type="ECO:0000313" key="2">
    <source>
        <dbReference type="Proteomes" id="UP000749040"/>
    </source>
</evidence>
<name>A0ABS2U1G3_9ACTN</name>
<evidence type="ECO:0000313" key="1">
    <source>
        <dbReference type="EMBL" id="MBM9508028.1"/>
    </source>
</evidence>
<proteinExistence type="predicted"/>
<dbReference type="Proteomes" id="UP000749040">
    <property type="component" value="Unassembled WGS sequence"/>
</dbReference>
<comment type="caution">
    <text evidence="1">The sequence shown here is derived from an EMBL/GenBank/DDBJ whole genome shotgun (WGS) entry which is preliminary data.</text>
</comment>
<gene>
    <name evidence="1" type="ORF">ITX44_26450</name>
</gene>
<accession>A0ABS2U1G3</accession>
<sequence length="109" mass="11883">MPPGVRGALVRSVSPVPDGPLKISWLRTGSPRLPLGRILLRWETAPHRGWDVTARLALATTEVHLASWPAAPDNWPQLVRPTLYEVTGLCRALLVATAALDLANHLADR</sequence>
<reference evidence="1 2" key="1">
    <citation type="submission" date="2021-01" db="EMBL/GenBank/DDBJ databases">
        <title>Streptomyces acididurans sp. nov., isolated from a peat swamp forest soil.</title>
        <authorList>
            <person name="Chantavorakit T."/>
            <person name="Duangmal K."/>
        </authorList>
    </citation>
    <scope>NUCLEOTIDE SEQUENCE [LARGE SCALE GENOMIC DNA]</scope>
    <source>
        <strain evidence="1 2">KK5PA1</strain>
    </source>
</reference>
<dbReference type="EMBL" id="JADKYB010000015">
    <property type="protein sequence ID" value="MBM9508028.1"/>
    <property type="molecule type" value="Genomic_DNA"/>
</dbReference>
<organism evidence="1 2">
    <name type="scientific">Actinacidiphila acididurans</name>
    <dbReference type="NCBI Taxonomy" id="2784346"/>
    <lineage>
        <taxon>Bacteria</taxon>
        <taxon>Bacillati</taxon>
        <taxon>Actinomycetota</taxon>
        <taxon>Actinomycetes</taxon>
        <taxon>Kitasatosporales</taxon>
        <taxon>Streptomycetaceae</taxon>
        <taxon>Actinacidiphila</taxon>
    </lineage>
</organism>
<protein>
    <submittedName>
        <fullName evidence="1">Esterase</fullName>
    </submittedName>
</protein>
<keyword evidence="2" id="KW-1185">Reference proteome</keyword>